<evidence type="ECO:0000313" key="9">
    <source>
        <dbReference type="EMBL" id="GGN89926.1"/>
    </source>
</evidence>
<feature type="binding site" evidence="8">
    <location>
        <position position="103"/>
    </location>
    <ligand>
        <name>Mg(2+)</name>
        <dbReference type="ChEBI" id="CHEBI:18420"/>
        <label>1</label>
        <note>catalytic</note>
    </ligand>
</feature>
<dbReference type="SUPFAM" id="SSF56655">
    <property type="entry name" value="Carbohydrate phosphatase"/>
    <property type="match status" value="1"/>
</dbReference>
<dbReference type="CDD" id="cd01637">
    <property type="entry name" value="IMPase_like"/>
    <property type="match status" value="1"/>
</dbReference>
<feature type="binding site" evidence="8">
    <location>
        <position position="101"/>
    </location>
    <ligand>
        <name>Mg(2+)</name>
        <dbReference type="ChEBI" id="CHEBI:18420"/>
        <label>1</label>
        <note>catalytic</note>
    </ligand>
</feature>
<keyword evidence="6" id="KW-0119">Carbohydrate metabolism</keyword>
<dbReference type="Gene3D" id="3.30.540.10">
    <property type="entry name" value="Fructose-1,6-Bisphosphatase, subunit A, domain 1"/>
    <property type="match status" value="1"/>
</dbReference>
<comment type="cofactor">
    <cofactor evidence="8">
        <name>Mg(2+)</name>
        <dbReference type="ChEBI" id="CHEBI:18420"/>
    </cofactor>
</comment>
<comment type="catalytic activity">
    <reaction evidence="1">
        <text>beta-D-fructose 1,6-bisphosphate + H2O = beta-D-fructose 6-phosphate + phosphate</text>
        <dbReference type="Rhea" id="RHEA:11064"/>
        <dbReference type="ChEBI" id="CHEBI:15377"/>
        <dbReference type="ChEBI" id="CHEBI:32966"/>
        <dbReference type="ChEBI" id="CHEBI:43474"/>
        <dbReference type="ChEBI" id="CHEBI:57634"/>
        <dbReference type="EC" id="3.1.3.11"/>
    </reaction>
</comment>
<dbReference type="EMBL" id="BMOU01000001">
    <property type="protein sequence ID" value="GGN89926.1"/>
    <property type="molecule type" value="Genomic_DNA"/>
</dbReference>
<keyword evidence="3 8" id="KW-0479">Metal-binding</keyword>
<dbReference type="GO" id="GO:0007165">
    <property type="term" value="P:signal transduction"/>
    <property type="evidence" value="ECO:0007669"/>
    <property type="project" value="TreeGrafter"/>
</dbReference>
<accession>A0A830GIB1</accession>
<evidence type="ECO:0000313" key="10">
    <source>
        <dbReference type="Proteomes" id="UP000605784"/>
    </source>
</evidence>
<evidence type="ECO:0000256" key="8">
    <source>
        <dbReference type="PIRSR" id="PIRSR600760-2"/>
    </source>
</evidence>
<feature type="binding site" evidence="8">
    <location>
        <position position="104"/>
    </location>
    <ligand>
        <name>Mg(2+)</name>
        <dbReference type="ChEBI" id="CHEBI:18420"/>
        <label>1</label>
        <note>catalytic</note>
    </ligand>
</feature>
<dbReference type="Gene3D" id="3.40.190.80">
    <property type="match status" value="1"/>
</dbReference>
<keyword evidence="10" id="KW-1185">Reference proteome</keyword>
<dbReference type="EC" id="3.1.3.11" evidence="2"/>
<evidence type="ECO:0000256" key="5">
    <source>
        <dbReference type="ARBA" id="ARBA00022842"/>
    </source>
</evidence>
<evidence type="ECO:0000256" key="6">
    <source>
        <dbReference type="ARBA" id="ARBA00023277"/>
    </source>
</evidence>
<dbReference type="GO" id="GO:0042132">
    <property type="term" value="F:fructose 1,6-bisphosphate 1-phosphatase activity"/>
    <property type="evidence" value="ECO:0007669"/>
    <property type="project" value="UniProtKB-EC"/>
</dbReference>
<dbReference type="InterPro" id="IPR020583">
    <property type="entry name" value="Inositol_monoP_metal-BS"/>
</dbReference>
<feature type="binding site" evidence="8">
    <location>
        <position position="228"/>
    </location>
    <ligand>
        <name>Mg(2+)</name>
        <dbReference type="ChEBI" id="CHEBI:18420"/>
        <label>1</label>
        <note>catalytic</note>
    </ligand>
</feature>
<gene>
    <name evidence="9" type="ORF">GCM10009030_11260</name>
</gene>
<feature type="binding site" evidence="8">
    <location>
        <position position="69"/>
    </location>
    <ligand>
        <name>Mg(2+)</name>
        <dbReference type="ChEBI" id="CHEBI:18420"/>
        <label>1</label>
        <note>catalytic</note>
    </ligand>
</feature>
<reference evidence="9" key="2">
    <citation type="submission" date="2020-09" db="EMBL/GenBank/DDBJ databases">
        <authorList>
            <person name="Sun Q."/>
            <person name="Ohkuma M."/>
        </authorList>
    </citation>
    <scope>NUCLEOTIDE SEQUENCE</scope>
    <source>
        <strain evidence="9">JCM 17820</strain>
    </source>
</reference>
<dbReference type="GO" id="GO:0046872">
    <property type="term" value="F:metal ion binding"/>
    <property type="evidence" value="ECO:0007669"/>
    <property type="project" value="UniProtKB-KW"/>
</dbReference>
<comment type="similarity">
    <text evidence="7">Belongs to the inositol monophosphatase superfamily. FBPase class 4 family.</text>
</comment>
<sequence>MPDAHHRAALAERAARAGGVVARQAFRGDLAVETKANKNDLVTEADRDAQGQVVATVREEFPNDAFVLEEDVVTLSGPETGETDPSVLDEVPATGPVWVVDPIDGTANFVRGNRTWATSVTAVEDGEPVGSATYLPSEGDLFAAGPESATRDGATLSVSERSDPETFAVAPVGWWDRDDRTEFADLCGAVVGRFGDMRRIGSFQATLAYVADGALDGAVCTNPNHPWDTLAGVHMVRQAGGTVTDADGERWRHDSDSLVASNGEAHAELVAAATDALA</sequence>
<dbReference type="GO" id="GO:0006020">
    <property type="term" value="P:inositol metabolic process"/>
    <property type="evidence" value="ECO:0007669"/>
    <property type="project" value="TreeGrafter"/>
</dbReference>
<keyword evidence="5 8" id="KW-0460">Magnesium</keyword>
<evidence type="ECO:0000256" key="7">
    <source>
        <dbReference type="ARBA" id="ARBA00038103"/>
    </source>
</evidence>
<evidence type="ECO:0000256" key="1">
    <source>
        <dbReference type="ARBA" id="ARBA00001273"/>
    </source>
</evidence>
<organism evidence="9 10">
    <name type="scientific">Haloarcula pellucida</name>
    <dbReference type="NCBI Taxonomy" id="1427151"/>
    <lineage>
        <taxon>Archaea</taxon>
        <taxon>Methanobacteriati</taxon>
        <taxon>Methanobacteriota</taxon>
        <taxon>Stenosarchaea group</taxon>
        <taxon>Halobacteria</taxon>
        <taxon>Halobacteriales</taxon>
        <taxon>Haloarculaceae</taxon>
        <taxon>Haloarcula</taxon>
    </lineage>
</organism>
<comment type="caution">
    <text evidence="9">The sequence shown here is derived from an EMBL/GenBank/DDBJ whole genome shotgun (WGS) entry which is preliminary data.</text>
</comment>
<dbReference type="Proteomes" id="UP000605784">
    <property type="component" value="Unassembled WGS sequence"/>
</dbReference>
<keyword evidence="4" id="KW-0378">Hydrolase</keyword>
<dbReference type="AlphaFoldDB" id="A0A830GIB1"/>
<dbReference type="GO" id="GO:0008934">
    <property type="term" value="F:inositol monophosphate 1-phosphatase activity"/>
    <property type="evidence" value="ECO:0007669"/>
    <property type="project" value="TreeGrafter"/>
</dbReference>
<dbReference type="PROSITE" id="PS00629">
    <property type="entry name" value="IMP_1"/>
    <property type="match status" value="1"/>
</dbReference>
<name>A0A830GIB1_9EURY</name>
<proteinExistence type="inferred from homology"/>
<evidence type="ECO:0000256" key="3">
    <source>
        <dbReference type="ARBA" id="ARBA00022723"/>
    </source>
</evidence>
<reference evidence="9" key="1">
    <citation type="journal article" date="2014" name="Int. J. Syst. Evol. Microbiol.">
        <title>Complete genome sequence of Corynebacterium casei LMG S-19264T (=DSM 44701T), isolated from a smear-ripened cheese.</title>
        <authorList>
            <consortium name="US DOE Joint Genome Institute (JGI-PGF)"/>
            <person name="Walter F."/>
            <person name="Albersmeier A."/>
            <person name="Kalinowski J."/>
            <person name="Ruckert C."/>
        </authorList>
    </citation>
    <scope>NUCLEOTIDE SEQUENCE</scope>
    <source>
        <strain evidence="9">JCM 17820</strain>
    </source>
</reference>
<dbReference type="RefSeq" id="WP_188995365.1">
    <property type="nucleotide sequence ID" value="NZ_BMOU01000001.1"/>
</dbReference>
<dbReference type="PRINTS" id="PR00377">
    <property type="entry name" value="IMPHPHTASES"/>
</dbReference>
<protein>
    <recommendedName>
        <fullName evidence="2">fructose-bisphosphatase</fullName>
        <ecNumber evidence="2">3.1.3.11</ecNumber>
    </recommendedName>
</protein>
<dbReference type="PANTHER" id="PTHR20854:SF4">
    <property type="entry name" value="INOSITOL-1-MONOPHOSPHATASE-RELATED"/>
    <property type="match status" value="1"/>
</dbReference>
<evidence type="ECO:0000256" key="4">
    <source>
        <dbReference type="ARBA" id="ARBA00022801"/>
    </source>
</evidence>
<dbReference type="PANTHER" id="PTHR20854">
    <property type="entry name" value="INOSITOL MONOPHOSPHATASE"/>
    <property type="match status" value="1"/>
</dbReference>
<evidence type="ECO:0000256" key="2">
    <source>
        <dbReference type="ARBA" id="ARBA00013093"/>
    </source>
</evidence>
<dbReference type="Pfam" id="PF00459">
    <property type="entry name" value="Inositol_P"/>
    <property type="match status" value="1"/>
</dbReference>
<dbReference type="InterPro" id="IPR000760">
    <property type="entry name" value="Inositol_monophosphatase-like"/>
</dbReference>